<organism evidence="1 2">
    <name type="scientific">Conchiformibius steedae</name>
    <dbReference type="NCBI Taxonomy" id="153493"/>
    <lineage>
        <taxon>Bacteria</taxon>
        <taxon>Pseudomonadati</taxon>
        <taxon>Pseudomonadota</taxon>
        <taxon>Betaproteobacteria</taxon>
        <taxon>Neisseriales</taxon>
        <taxon>Neisseriaceae</taxon>
        <taxon>Conchiformibius</taxon>
    </lineage>
</organism>
<reference evidence="1 2" key="1">
    <citation type="submission" date="2018-11" db="EMBL/GenBank/DDBJ databases">
        <title>Genomes From Bacteria Associated with the Canine Oral Cavity: a Test Case for Automated Genome-Based Taxonomic Assignment.</title>
        <authorList>
            <person name="Coil D.A."/>
            <person name="Jospin G."/>
            <person name="Darling A.E."/>
            <person name="Wallis C."/>
            <person name="Davis I.J."/>
            <person name="Harris S."/>
            <person name="Eisen J.A."/>
            <person name="Holcombe L.J."/>
            <person name="O'Flynn C."/>
        </authorList>
    </citation>
    <scope>NUCLEOTIDE SEQUENCE [LARGE SCALE GENOMIC DNA]</scope>
    <source>
        <strain evidence="1 2">COT-280</strain>
    </source>
</reference>
<dbReference type="EMBL" id="RQYC01000015">
    <property type="protein sequence ID" value="RRD89488.1"/>
    <property type="molecule type" value="Genomic_DNA"/>
</dbReference>
<dbReference type="RefSeq" id="WP_027022691.1">
    <property type="nucleotide sequence ID" value="NZ_CP059563.1"/>
</dbReference>
<gene>
    <name evidence="1" type="ORF">EII21_08850</name>
</gene>
<evidence type="ECO:0000313" key="2">
    <source>
        <dbReference type="Proteomes" id="UP000269923"/>
    </source>
</evidence>
<proteinExistence type="predicted"/>
<comment type="caution">
    <text evidence="1">The sequence shown here is derived from an EMBL/GenBank/DDBJ whole genome shotgun (WGS) entry which is preliminary data.</text>
</comment>
<accession>A0A3P2A3I6</accession>
<protein>
    <submittedName>
        <fullName evidence="1">Uncharacterized protein</fullName>
    </submittedName>
</protein>
<sequence length="93" mass="10689">MFENSGIWLKVGLIGLVLMWFVFRKHTPDVPPPPITAGDIVRITQASGGKLLDFYCAAPEGRKRNKMKCKVELQNSEQELQLIYRDEQWQKAN</sequence>
<keyword evidence="2" id="KW-1185">Reference proteome</keyword>
<name>A0A3P2A3I6_9NEIS</name>
<evidence type="ECO:0000313" key="1">
    <source>
        <dbReference type="EMBL" id="RRD89488.1"/>
    </source>
</evidence>
<dbReference type="AlphaFoldDB" id="A0A3P2A3I6"/>
<dbReference type="Proteomes" id="UP000269923">
    <property type="component" value="Unassembled WGS sequence"/>
</dbReference>